<dbReference type="PANTHER" id="PTHR22807">
    <property type="entry name" value="NOP2 YEAST -RELATED NOL1/NOP2/FMU SUN DOMAIN-CONTAINING"/>
    <property type="match status" value="1"/>
</dbReference>
<gene>
    <name evidence="7" type="ORF">NBZ79_12610</name>
</gene>
<dbReference type="CDD" id="cd02440">
    <property type="entry name" value="AdoMet_MTases"/>
    <property type="match status" value="1"/>
</dbReference>
<accession>A0ABY4VYL2</accession>
<dbReference type="PANTHER" id="PTHR22807:SF53">
    <property type="entry name" value="RIBOSOMAL RNA SMALL SUBUNIT METHYLTRANSFERASE B-RELATED"/>
    <property type="match status" value="1"/>
</dbReference>
<evidence type="ECO:0000256" key="3">
    <source>
        <dbReference type="ARBA" id="ARBA00022691"/>
    </source>
</evidence>
<dbReference type="EMBL" id="CP098747">
    <property type="protein sequence ID" value="USG60020.1"/>
    <property type="molecule type" value="Genomic_DNA"/>
</dbReference>
<dbReference type="PRINTS" id="PR02008">
    <property type="entry name" value="RCMTFAMILY"/>
</dbReference>
<dbReference type="Pfam" id="PF01189">
    <property type="entry name" value="Methyltr_RsmB-F"/>
    <property type="match status" value="1"/>
</dbReference>
<comment type="similarity">
    <text evidence="5">Belongs to the class I-like SAM-binding methyltransferase superfamily. RsmB/NOP family.</text>
</comment>
<dbReference type="Proteomes" id="UP001056291">
    <property type="component" value="Chromosome"/>
</dbReference>
<dbReference type="PROSITE" id="PS51686">
    <property type="entry name" value="SAM_MT_RSMB_NOP"/>
    <property type="match status" value="1"/>
</dbReference>
<dbReference type="SUPFAM" id="SSF53335">
    <property type="entry name" value="S-adenosyl-L-methionine-dependent methyltransferases"/>
    <property type="match status" value="1"/>
</dbReference>
<feature type="binding site" evidence="5">
    <location>
        <position position="266"/>
    </location>
    <ligand>
        <name>S-adenosyl-L-methionine</name>
        <dbReference type="ChEBI" id="CHEBI:59789"/>
    </ligand>
</feature>
<feature type="binding site" evidence="5">
    <location>
        <position position="295"/>
    </location>
    <ligand>
        <name>S-adenosyl-L-methionine</name>
        <dbReference type="ChEBI" id="CHEBI:59789"/>
    </ligand>
</feature>
<evidence type="ECO:0000259" key="6">
    <source>
        <dbReference type="PROSITE" id="PS51686"/>
    </source>
</evidence>
<keyword evidence="2 5" id="KW-0808">Transferase</keyword>
<evidence type="ECO:0000256" key="5">
    <source>
        <dbReference type="PROSITE-ProRule" id="PRU01023"/>
    </source>
</evidence>
<evidence type="ECO:0000313" key="8">
    <source>
        <dbReference type="Proteomes" id="UP001056291"/>
    </source>
</evidence>
<dbReference type="GO" id="GO:0032259">
    <property type="term" value="P:methylation"/>
    <property type="evidence" value="ECO:0007669"/>
    <property type="project" value="UniProtKB-KW"/>
</dbReference>
<feature type="domain" description="SAM-dependent MTase RsmB/NOP-type" evidence="6">
    <location>
        <begin position="152"/>
        <end position="432"/>
    </location>
</feature>
<dbReference type="Gene3D" id="3.40.50.150">
    <property type="entry name" value="Vaccinia Virus protein VP39"/>
    <property type="match status" value="1"/>
</dbReference>
<keyword evidence="8" id="KW-1185">Reference proteome</keyword>
<protein>
    <submittedName>
        <fullName evidence="7">RsmB/NOP family class I SAM-dependent RNA methyltransferase</fullName>
    </submittedName>
</protein>
<keyword evidence="3 5" id="KW-0949">S-adenosyl-L-methionine</keyword>
<keyword evidence="4 5" id="KW-0694">RNA-binding</keyword>
<keyword evidence="1 5" id="KW-0489">Methyltransferase</keyword>
<proteinExistence type="inferred from homology"/>
<organism evidence="7 8">
    <name type="scientific">Sneathiella marina</name>
    <dbReference type="NCBI Taxonomy" id="2950108"/>
    <lineage>
        <taxon>Bacteria</taxon>
        <taxon>Pseudomonadati</taxon>
        <taxon>Pseudomonadota</taxon>
        <taxon>Alphaproteobacteria</taxon>
        <taxon>Sneathiellales</taxon>
        <taxon>Sneathiellaceae</taxon>
        <taxon>Sneathiella</taxon>
    </lineage>
</organism>
<evidence type="ECO:0000256" key="2">
    <source>
        <dbReference type="ARBA" id="ARBA00022679"/>
    </source>
</evidence>
<dbReference type="RefSeq" id="WP_251932824.1">
    <property type="nucleotide sequence ID" value="NZ_CP098747.1"/>
</dbReference>
<dbReference type="InterPro" id="IPR049560">
    <property type="entry name" value="MeTrfase_RsmB-F_NOP2_cat"/>
</dbReference>
<dbReference type="InterPro" id="IPR023267">
    <property type="entry name" value="RCMT"/>
</dbReference>
<evidence type="ECO:0000256" key="4">
    <source>
        <dbReference type="ARBA" id="ARBA00022884"/>
    </source>
</evidence>
<name>A0ABY4VYL2_9PROT</name>
<evidence type="ECO:0000313" key="7">
    <source>
        <dbReference type="EMBL" id="USG60020.1"/>
    </source>
</evidence>
<sequence>MTPSARFAAAVELLGFIEAAATPADQQVTAYFRVRRYAGSKDRRWISEFVYRCLRRKGELDWSLEALGLDKTSRNAGLLSLVLFDQVEPRDIAENYFGGSHGLAELDGAEEQALAGASSLDTASMPPYAAANFPEWISDLLQSEQGENAGPLMAAYQQRAPVTLRVNRLKTDREEARRLLVADGIEVTPTSVSPDGLTLNSRRNISRHPLLDQGLLELQDEAAQISARLADVRPGMQVVDYCAGGGGKSLALAALMQSQGKIHAFDVNARRMRDIKSRSRRATTDIIEPLVISGDDSDSDLLQPLTAQMPRVFVDAPCSGSGTWRRQPDQKWNLSAERLGEFAALQQGILERASRLVAPGGRLVYATCSIFEAENERQIDSFLAHHPDYKIMPVSQLWPEVGLEGTYEGAFLKLTPLDFGSDGFFTAILEKSMNGA</sequence>
<dbReference type="GO" id="GO:0008168">
    <property type="term" value="F:methyltransferase activity"/>
    <property type="evidence" value="ECO:0007669"/>
    <property type="project" value="UniProtKB-KW"/>
</dbReference>
<dbReference type="InterPro" id="IPR029063">
    <property type="entry name" value="SAM-dependent_MTases_sf"/>
</dbReference>
<dbReference type="InterPro" id="IPR001678">
    <property type="entry name" value="MeTrfase_RsmB-F_NOP2_dom"/>
</dbReference>
<feature type="binding site" evidence="5">
    <location>
        <position position="315"/>
    </location>
    <ligand>
        <name>S-adenosyl-L-methionine</name>
        <dbReference type="ChEBI" id="CHEBI:59789"/>
    </ligand>
</feature>
<reference evidence="7" key="1">
    <citation type="submission" date="2022-06" db="EMBL/GenBank/DDBJ databases">
        <title>Sneathiella actinostolidae sp. nov., isolated from a sea anemonein the Western Pacific Ocean.</title>
        <authorList>
            <person name="Wei M.J."/>
        </authorList>
    </citation>
    <scope>NUCLEOTIDE SEQUENCE</scope>
    <source>
        <strain evidence="7">PHK-P5</strain>
    </source>
</reference>
<dbReference type="Pfam" id="PF22458">
    <property type="entry name" value="RsmF-B_ferredox"/>
    <property type="match status" value="1"/>
</dbReference>
<feature type="active site" description="Nucleophile" evidence="5">
    <location>
        <position position="368"/>
    </location>
</feature>
<comment type="caution">
    <text evidence="5">Lacks conserved residue(s) required for the propagation of feature annotation.</text>
</comment>
<evidence type="ECO:0000256" key="1">
    <source>
        <dbReference type="ARBA" id="ARBA00022603"/>
    </source>
</evidence>
<dbReference type="InterPro" id="IPR054728">
    <property type="entry name" value="RsmB-like_ferredoxin"/>
</dbReference>